<evidence type="ECO:0000313" key="9">
    <source>
        <dbReference type="WBParaSite" id="scaffold34792_cov280.g21745"/>
    </source>
</evidence>
<dbReference type="InterPro" id="IPR039344">
    <property type="entry name" value="MBLAC1"/>
</dbReference>
<evidence type="ECO:0000256" key="3">
    <source>
        <dbReference type="ARBA" id="ARBA00014856"/>
    </source>
</evidence>
<dbReference type="Gene3D" id="3.60.15.10">
    <property type="entry name" value="Ribonuclease Z/Hydroxyacylglutathione hydrolase-like"/>
    <property type="match status" value="1"/>
</dbReference>
<dbReference type="InterPro" id="IPR001279">
    <property type="entry name" value="Metallo-B-lactamas"/>
</dbReference>
<evidence type="ECO:0000256" key="2">
    <source>
        <dbReference type="ARBA" id="ARBA00011738"/>
    </source>
</evidence>
<sequence>MIQAIKKGKGSISRVSFEGEELKYLENFELEMNKNEDKENIQLMPKNNLQPFQIFVPSNIDKQNKNEKVKITSDMDKINKNNITQIDYNILARALKGLARQSDLGYTFVASITLIKDEGKIILVDTGLATDINGRTDLIEKLANLGIAPPAIDIVVTTHGHADHSGNTNIFSVSYFKND</sequence>
<feature type="domain" description="Metallo-beta-lactamase" evidence="7">
    <location>
        <begin position="108"/>
        <end position="169"/>
    </location>
</feature>
<protein>
    <recommendedName>
        <fullName evidence="3">Metallo-beta-lactamase domain-containing protein 1</fullName>
    </recommendedName>
    <alternativeName>
        <fullName evidence="4">Endoribonuclease MBLAC1</fullName>
    </alternativeName>
</protein>
<name>A0A915MD03_MELJA</name>
<proteinExistence type="predicted"/>
<dbReference type="PANTHER" id="PTHR23200:SF48">
    <property type="entry name" value="METALLO-BETA-LACTAMASE DOMAIN-CONTAINING PROTEIN 1"/>
    <property type="match status" value="1"/>
</dbReference>
<evidence type="ECO:0000256" key="5">
    <source>
        <dbReference type="ARBA" id="ARBA00044690"/>
    </source>
</evidence>
<dbReference type="SUPFAM" id="SSF56281">
    <property type="entry name" value="Metallo-hydrolase/oxidoreductase"/>
    <property type="match status" value="1"/>
</dbReference>
<reference evidence="9" key="1">
    <citation type="submission" date="2022-11" db="UniProtKB">
        <authorList>
            <consortium name="WormBaseParasite"/>
        </authorList>
    </citation>
    <scope>IDENTIFICATION</scope>
</reference>
<dbReference type="PANTHER" id="PTHR23200">
    <property type="entry name" value="METALLO-BETA-LACTAMASE DOMAIN-CONTAINING PROTEIN 1"/>
    <property type="match status" value="1"/>
</dbReference>
<dbReference type="InterPro" id="IPR036866">
    <property type="entry name" value="RibonucZ/Hydroxyglut_hydro"/>
</dbReference>
<keyword evidence="8" id="KW-1185">Reference proteome</keyword>
<comment type="catalytic activity">
    <reaction evidence="5">
        <text>a ribonucleotidyl-ribonucleotide-RNA + H2O = a 3'-end ribonucleotide-RNA + a 5'-end 5'-phospho-ribonucleoside-RNA + H(+)</text>
        <dbReference type="Rhea" id="RHEA:68096"/>
        <dbReference type="Rhea" id="RHEA-COMP:15179"/>
        <dbReference type="Rhea" id="RHEA-COMP:17355"/>
        <dbReference type="Rhea" id="RHEA-COMP:17428"/>
        <dbReference type="ChEBI" id="CHEBI:15377"/>
        <dbReference type="ChEBI" id="CHEBI:15378"/>
        <dbReference type="ChEBI" id="CHEBI:74896"/>
        <dbReference type="ChEBI" id="CHEBI:138282"/>
        <dbReference type="ChEBI" id="CHEBI:173118"/>
    </reaction>
    <physiologicalReaction direction="left-to-right" evidence="5">
        <dbReference type="Rhea" id="RHEA:68097"/>
    </physiologicalReaction>
</comment>
<evidence type="ECO:0000256" key="4">
    <source>
        <dbReference type="ARBA" id="ARBA00032988"/>
    </source>
</evidence>
<evidence type="ECO:0000256" key="6">
    <source>
        <dbReference type="ARBA" id="ARBA00045869"/>
    </source>
</evidence>
<dbReference type="AlphaFoldDB" id="A0A915MD03"/>
<dbReference type="WBParaSite" id="scaffold34792_cov280.g21745">
    <property type="protein sequence ID" value="scaffold34792_cov280.g21745"/>
    <property type="gene ID" value="scaffold34792_cov280.g21745"/>
</dbReference>
<comment type="function">
    <text evidence="6">Endoribonuclease that catalyzes the hydrolysis of histone-coding pre-mRNA 3'-end. Involved in histone pre-mRNA processing during the S-phase of the cell cycle, which is required for entering/progressing through S-phase. Cleaves histone pre-mRNA at a major and a minor cleavage site after the 5'-ACCCA-3' and the 5'-ACCCACA-3' sequence, respectively, and located downstream of the stem-loop. May require the presence of the HDE element located at the histone pre-RNA 3'-end to avoid non-specific cleavage.</text>
</comment>
<evidence type="ECO:0000256" key="1">
    <source>
        <dbReference type="ARBA" id="ARBA00004514"/>
    </source>
</evidence>
<dbReference type="GO" id="GO:0005829">
    <property type="term" value="C:cytosol"/>
    <property type="evidence" value="ECO:0007669"/>
    <property type="project" value="UniProtKB-SubCell"/>
</dbReference>
<comment type="subunit">
    <text evidence="2">Homodimer.</text>
</comment>
<evidence type="ECO:0000313" key="8">
    <source>
        <dbReference type="Proteomes" id="UP000887561"/>
    </source>
</evidence>
<evidence type="ECO:0000259" key="7">
    <source>
        <dbReference type="Pfam" id="PF00753"/>
    </source>
</evidence>
<dbReference type="Pfam" id="PF00753">
    <property type="entry name" value="Lactamase_B"/>
    <property type="match status" value="1"/>
</dbReference>
<comment type="subcellular location">
    <subcellularLocation>
        <location evidence="1">Cytoplasm</location>
        <location evidence="1">Cytosol</location>
    </subcellularLocation>
</comment>
<organism evidence="8 9">
    <name type="scientific">Meloidogyne javanica</name>
    <name type="common">Root-knot nematode worm</name>
    <dbReference type="NCBI Taxonomy" id="6303"/>
    <lineage>
        <taxon>Eukaryota</taxon>
        <taxon>Metazoa</taxon>
        <taxon>Ecdysozoa</taxon>
        <taxon>Nematoda</taxon>
        <taxon>Chromadorea</taxon>
        <taxon>Rhabditida</taxon>
        <taxon>Tylenchina</taxon>
        <taxon>Tylenchomorpha</taxon>
        <taxon>Tylenchoidea</taxon>
        <taxon>Meloidogynidae</taxon>
        <taxon>Meloidogyninae</taxon>
        <taxon>Meloidogyne</taxon>
        <taxon>Meloidogyne incognita group</taxon>
    </lineage>
</organism>
<accession>A0A915MD03</accession>
<dbReference type="Proteomes" id="UP000887561">
    <property type="component" value="Unplaced"/>
</dbReference>